<dbReference type="GO" id="GO:0046168">
    <property type="term" value="P:glycerol-3-phosphate catabolic process"/>
    <property type="evidence" value="ECO:0007669"/>
    <property type="project" value="InterPro"/>
</dbReference>
<feature type="domain" description="Glycerol-3-phosphate dehydrogenase NAD-dependent N-terminal" evidence="4">
    <location>
        <begin position="2"/>
        <end position="48"/>
    </location>
</feature>
<sequence length="257" mass="27933">MKNHCNCKYFPEHKLPDNVIATTDAKAALLDADFCLHAVPVQIIPQALGNPYQPFVLLSGPSFALELMNKLPTAMVVASKDKKLAHATQQLLAFISLEKSALQGCYRGRNCRGTKKIVLAIAAGIVEGMNLGNNSMAALVAQDSNIVCFLFLLGRVVSCFLFILWVPILQQLLVCQNRRHYALLALSISQETEQLELRLGSGEKLDDILSSMNQVAEGVSTAGAVIALAQKYNVKMPVLTAVARIIDNELTPKKADS</sequence>
<comment type="catalytic activity">
    <reaction evidence="2">
        <text>sn-glycerol 3-phosphate + NAD(+) = dihydroxyacetone phosphate + NADH + H(+)</text>
        <dbReference type="Rhea" id="RHEA:11092"/>
        <dbReference type="ChEBI" id="CHEBI:15378"/>
        <dbReference type="ChEBI" id="CHEBI:57540"/>
        <dbReference type="ChEBI" id="CHEBI:57597"/>
        <dbReference type="ChEBI" id="CHEBI:57642"/>
        <dbReference type="ChEBI" id="CHEBI:57945"/>
        <dbReference type="EC" id="1.1.1.8"/>
    </reaction>
</comment>
<evidence type="ECO:0000313" key="6">
    <source>
        <dbReference type="EMBL" id="KAJ6976335.1"/>
    </source>
</evidence>
<dbReference type="Pfam" id="PF01210">
    <property type="entry name" value="NAD_Gly3P_dh_N"/>
    <property type="match status" value="1"/>
</dbReference>
<keyword evidence="1" id="KW-0560">Oxidoreductase</keyword>
<dbReference type="InterPro" id="IPR036291">
    <property type="entry name" value="NAD(P)-bd_dom_sf"/>
</dbReference>
<dbReference type="InterPro" id="IPR013328">
    <property type="entry name" value="6PGD_dom2"/>
</dbReference>
<dbReference type="Pfam" id="PF07479">
    <property type="entry name" value="NAD_Gly3P_dh_C"/>
    <property type="match status" value="1"/>
</dbReference>
<dbReference type="InterPro" id="IPR011128">
    <property type="entry name" value="G3P_DH_NAD-dep_N"/>
</dbReference>
<dbReference type="InterPro" id="IPR006109">
    <property type="entry name" value="G3P_DH_NAD-dep_C"/>
</dbReference>
<feature type="domain" description="Glycerol-3-phosphate dehydrogenase NAD-dependent C-terminal" evidence="5">
    <location>
        <begin position="198"/>
        <end position="255"/>
    </location>
</feature>
<evidence type="ECO:0000256" key="1">
    <source>
        <dbReference type="ARBA" id="ARBA00023002"/>
    </source>
</evidence>
<protein>
    <submittedName>
        <fullName evidence="6">Uncharacterized protein</fullName>
    </submittedName>
</protein>
<proteinExistence type="predicted"/>
<dbReference type="GO" id="GO:0051287">
    <property type="term" value="F:NAD binding"/>
    <property type="evidence" value="ECO:0007669"/>
    <property type="project" value="InterPro"/>
</dbReference>
<keyword evidence="7" id="KW-1185">Reference proteome</keyword>
<dbReference type="GO" id="GO:0005975">
    <property type="term" value="P:carbohydrate metabolic process"/>
    <property type="evidence" value="ECO:0007669"/>
    <property type="project" value="InterPro"/>
</dbReference>
<reference evidence="6" key="1">
    <citation type="journal article" date="2023" name="Mol. Ecol. Resour.">
        <title>Chromosome-level genome assembly of a triploid poplar Populus alba 'Berolinensis'.</title>
        <authorList>
            <person name="Chen S."/>
            <person name="Yu Y."/>
            <person name="Wang X."/>
            <person name="Wang S."/>
            <person name="Zhang T."/>
            <person name="Zhou Y."/>
            <person name="He R."/>
            <person name="Meng N."/>
            <person name="Wang Y."/>
            <person name="Liu W."/>
            <person name="Liu Z."/>
            <person name="Liu J."/>
            <person name="Guo Q."/>
            <person name="Huang H."/>
            <person name="Sederoff R.R."/>
            <person name="Wang G."/>
            <person name="Qu G."/>
            <person name="Chen S."/>
        </authorList>
    </citation>
    <scope>NUCLEOTIDE SEQUENCE</scope>
    <source>
        <strain evidence="6">SC-2020</strain>
    </source>
</reference>
<dbReference type="AlphaFoldDB" id="A0AAD6LZX5"/>
<gene>
    <name evidence="6" type="ORF">NC653_032006</name>
</gene>
<dbReference type="GO" id="GO:0141152">
    <property type="term" value="F:glycerol-3-phosphate dehydrogenase (NAD+) activity"/>
    <property type="evidence" value="ECO:0007669"/>
    <property type="project" value="UniProtKB-EC"/>
</dbReference>
<dbReference type="PANTHER" id="PTHR11728:SF1">
    <property type="entry name" value="GLYCEROL-3-PHOSPHATE DEHYDROGENASE [NAD(+)] 2, CHLOROPLASTIC"/>
    <property type="match status" value="1"/>
</dbReference>
<dbReference type="PANTHER" id="PTHR11728">
    <property type="entry name" value="GLYCEROL-3-PHOSPHATE DEHYDROGENASE"/>
    <property type="match status" value="1"/>
</dbReference>
<keyword evidence="3" id="KW-0812">Transmembrane</keyword>
<dbReference type="Gene3D" id="3.40.50.720">
    <property type="entry name" value="NAD(P)-binding Rossmann-like Domain"/>
    <property type="match status" value="2"/>
</dbReference>
<evidence type="ECO:0000259" key="4">
    <source>
        <dbReference type="Pfam" id="PF01210"/>
    </source>
</evidence>
<evidence type="ECO:0000259" key="5">
    <source>
        <dbReference type="Pfam" id="PF07479"/>
    </source>
</evidence>
<dbReference type="SUPFAM" id="SSF48179">
    <property type="entry name" value="6-phosphogluconate dehydrogenase C-terminal domain-like"/>
    <property type="match status" value="1"/>
</dbReference>
<comment type="caution">
    <text evidence="6">The sequence shown here is derived from an EMBL/GenBank/DDBJ whole genome shotgun (WGS) entry which is preliminary data.</text>
</comment>
<dbReference type="InterPro" id="IPR008927">
    <property type="entry name" value="6-PGluconate_DH-like_C_sf"/>
</dbReference>
<evidence type="ECO:0000256" key="3">
    <source>
        <dbReference type="SAM" id="Phobius"/>
    </source>
</evidence>
<dbReference type="SUPFAM" id="SSF51735">
    <property type="entry name" value="NAD(P)-binding Rossmann-fold domains"/>
    <property type="match status" value="1"/>
</dbReference>
<feature type="transmembrane region" description="Helical" evidence="3">
    <location>
        <begin position="146"/>
        <end position="169"/>
    </location>
</feature>
<accession>A0AAD6LZX5</accession>
<name>A0AAD6LZX5_9ROSI</name>
<dbReference type="Proteomes" id="UP001164929">
    <property type="component" value="Chromosome 13"/>
</dbReference>
<keyword evidence="3" id="KW-0472">Membrane</keyword>
<organism evidence="6 7">
    <name type="scientific">Populus alba x Populus x berolinensis</name>
    <dbReference type="NCBI Taxonomy" id="444605"/>
    <lineage>
        <taxon>Eukaryota</taxon>
        <taxon>Viridiplantae</taxon>
        <taxon>Streptophyta</taxon>
        <taxon>Embryophyta</taxon>
        <taxon>Tracheophyta</taxon>
        <taxon>Spermatophyta</taxon>
        <taxon>Magnoliopsida</taxon>
        <taxon>eudicotyledons</taxon>
        <taxon>Gunneridae</taxon>
        <taxon>Pentapetalae</taxon>
        <taxon>rosids</taxon>
        <taxon>fabids</taxon>
        <taxon>Malpighiales</taxon>
        <taxon>Salicaceae</taxon>
        <taxon>Saliceae</taxon>
        <taxon>Populus</taxon>
    </lineage>
</organism>
<dbReference type="EMBL" id="JAQIZT010000013">
    <property type="protein sequence ID" value="KAJ6976335.1"/>
    <property type="molecule type" value="Genomic_DNA"/>
</dbReference>
<dbReference type="GO" id="GO:0005829">
    <property type="term" value="C:cytosol"/>
    <property type="evidence" value="ECO:0007669"/>
    <property type="project" value="TreeGrafter"/>
</dbReference>
<keyword evidence="3" id="KW-1133">Transmembrane helix</keyword>
<evidence type="ECO:0000256" key="2">
    <source>
        <dbReference type="ARBA" id="ARBA00048683"/>
    </source>
</evidence>
<dbReference type="Gene3D" id="1.10.1040.10">
    <property type="entry name" value="N-(1-d-carboxylethyl)-l-norvaline Dehydrogenase, domain 2"/>
    <property type="match status" value="1"/>
</dbReference>
<evidence type="ECO:0000313" key="7">
    <source>
        <dbReference type="Proteomes" id="UP001164929"/>
    </source>
</evidence>